<dbReference type="OrthoDB" id="9803739at2"/>
<organism evidence="2 3">
    <name type="scientific">Pseudobacteriovorax antillogorgiicola</name>
    <dbReference type="NCBI Taxonomy" id="1513793"/>
    <lineage>
        <taxon>Bacteria</taxon>
        <taxon>Pseudomonadati</taxon>
        <taxon>Bdellovibrionota</taxon>
        <taxon>Oligoflexia</taxon>
        <taxon>Oligoflexales</taxon>
        <taxon>Pseudobacteriovoracaceae</taxon>
        <taxon>Pseudobacteriovorax</taxon>
    </lineage>
</organism>
<dbReference type="EMBL" id="FWZT01000016">
    <property type="protein sequence ID" value="SMF52585.1"/>
    <property type="molecule type" value="Genomic_DNA"/>
</dbReference>
<dbReference type="AlphaFoldDB" id="A0A1Y6C9B1"/>
<protein>
    <submittedName>
        <fullName evidence="2">Aspartate/glutamate racemase</fullName>
    </submittedName>
</protein>
<dbReference type="InterPro" id="IPR001920">
    <property type="entry name" value="Asp/Glu_race"/>
</dbReference>
<evidence type="ECO:0000256" key="1">
    <source>
        <dbReference type="SAM" id="SignalP"/>
    </source>
</evidence>
<dbReference type="Proteomes" id="UP000192907">
    <property type="component" value="Unassembled WGS sequence"/>
</dbReference>
<feature type="chain" id="PRO_5013164839" evidence="1">
    <location>
        <begin position="21"/>
        <end position="320"/>
    </location>
</feature>
<keyword evidence="3" id="KW-1185">Reference proteome</keyword>
<dbReference type="RefSeq" id="WP_132321786.1">
    <property type="nucleotide sequence ID" value="NZ_FWZT01000016.1"/>
</dbReference>
<dbReference type="SUPFAM" id="SSF53681">
    <property type="entry name" value="Aspartate/glutamate racemase"/>
    <property type="match status" value="1"/>
</dbReference>
<proteinExistence type="predicted"/>
<evidence type="ECO:0000313" key="2">
    <source>
        <dbReference type="EMBL" id="SMF52585.1"/>
    </source>
</evidence>
<keyword evidence="1" id="KW-0732">Signal</keyword>
<dbReference type="STRING" id="1513793.SAMN06296036_11665"/>
<sequence length="320" mass="36162">MYLAKILVILLLASSLQLSAQDQKLDSALKAFEDVEGSIEDGYLQIRISSRIKEQMHAYYELQNTLAASTPVEWERPIIELFIQSPWASQQRIGLLGGMGPLSDARIIDALGESIDENTLSSMSIHLLSLPPPRTMWQILRGGWNYGYHLQRFMRHNYQKYFLVSNAAHLNHSLISFFSGAHRVFHLPRYVANHMTHRHGIQDSPSLILSTDALRQAKLYQDLLRAKGMQALQLDDSDQGLVSAWIQTVKQGRLSATGKEEFSNFLSQMAEKYKVKSLLLACTELSIAYHYSVTPNSQQGFTIIDSEKLLLNAIQSALQQ</sequence>
<dbReference type="GO" id="GO:0016855">
    <property type="term" value="F:racemase and epimerase activity, acting on amino acids and derivatives"/>
    <property type="evidence" value="ECO:0007669"/>
    <property type="project" value="InterPro"/>
</dbReference>
<accession>A0A1Y6C9B1</accession>
<name>A0A1Y6C9B1_9BACT</name>
<feature type="signal peptide" evidence="1">
    <location>
        <begin position="1"/>
        <end position="20"/>
    </location>
</feature>
<gene>
    <name evidence="2" type="ORF">SAMN06296036_11665</name>
</gene>
<evidence type="ECO:0000313" key="3">
    <source>
        <dbReference type="Proteomes" id="UP000192907"/>
    </source>
</evidence>
<reference evidence="3" key="1">
    <citation type="submission" date="2017-04" db="EMBL/GenBank/DDBJ databases">
        <authorList>
            <person name="Varghese N."/>
            <person name="Submissions S."/>
        </authorList>
    </citation>
    <scope>NUCLEOTIDE SEQUENCE [LARGE SCALE GENOMIC DNA]</scope>
    <source>
        <strain evidence="3">RKEM611</strain>
    </source>
</reference>
<dbReference type="Gene3D" id="3.40.50.1860">
    <property type="match status" value="2"/>
</dbReference>